<evidence type="ECO:0000313" key="2">
    <source>
        <dbReference type="Proteomes" id="UP000239872"/>
    </source>
</evidence>
<dbReference type="AlphaFoldDB" id="A0A2S7SY68"/>
<sequence length="77" mass="8979">MTYAETKEKLHYLIETISEEKVMAIYTLLDGDKYTYDDETIARLEQISADAFSGKTKTYTLDESLEDIRNYRKRNGA</sequence>
<keyword evidence="2" id="KW-1185">Reference proteome</keyword>
<dbReference type="RefSeq" id="WP_105038760.1">
    <property type="nucleotide sequence ID" value="NZ_PPSL01000002.1"/>
</dbReference>
<proteinExistence type="predicted"/>
<comment type="caution">
    <text evidence="1">The sequence shown here is derived from an EMBL/GenBank/DDBJ whole genome shotgun (WGS) entry which is preliminary data.</text>
</comment>
<evidence type="ECO:0000313" key="1">
    <source>
        <dbReference type="EMBL" id="PQJ11880.1"/>
    </source>
</evidence>
<name>A0A2S7SY68_9BACT</name>
<gene>
    <name evidence="1" type="ORF">CJD36_008785</name>
</gene>
<organism evidence="1 2">
    <name type="scientific">Flavipsychrobacter stenotrophus</name>
    <dbReference type="NCBI Taxonomy" id="2077091"/>
    <lineage>
        <taxon>Bacteria</taxon>
        <taxon>Pseudomonadati</taxon>
        <taxon>Bacteroidota</taxon>
        <taxon>Chitinophagia</taxon>
        <taxon>Chitinophagales</taxon>
        <taxon>Chitinophagaceae</taxon>
        <taxon>Flavipsychrobacter</taxon>
    </lineage>
</organism>
<dbReference type="EMBL" id="PPSL01000002">
    <property type="protein sequence ID" value="PQJ11880.1"/>
    <property type="molecule type" value="Genomic_DNA"/>
</dbReference>
<protein>
    <submittedName>
        <fullName evidence="1">Uncharacterized protein</fullName>
    </submittedName>
</protein>
<reference evidence="1 2" key="1">
    <citation type="submission" date="2018-01" db="EMBL/GenBank/DDBJ databases">
        <title>A novel member of the phylum Bacteroidetes isolated from glacier ice.</title>
        <authorList>
            <person name="Liu Q."/>
            <person name="Xin Y.-H."/>
        </authorList>
    </citation>
    <scope>NUCLEOTIDE SEQUENCE [LARGE SCALE GENOMIC DNA]</scope>
    <source>
        <strain evidence="1 2">RB1R16</strain>
    </source>
</reference>
<dbReference type="Proteomes" id="UP000239872">
    <property type="component" value="Unassembled WGS sequence"/>
</dbReference>
<accession>A0A2S7SY68</accession>